<gene>
    <name evidence="1" type="ordered locus">KOX_13310</name>
</gene>
<protein>
    <submittedName>
        <fullName evidence="1">Uncharacterized protein</fullName>
    </submittedName>
</protein>
<name>A0A0H3H4W0_KLEM8</name>
<sequence length="40" mass="4726">MFQKTILKQLNFVISINNKKCTSARAVFSKSWKSRRLTHN</sequence>
<dbReference type="EMBL" id="CP003218">
    <property type="protein sequence ID" value="AEX04386.1"/>
    <property type="molecule type" value="Genomic_DNA"/>
</dbReference>
<evidence type="ECO:0000313" key="2">
    <source>
        <dbReference type="Proteomes" id="UP000007843"/>
    </source>
</evidence>
<organism evidence="1 2">
    <name type="scientific">Klebsiella michiganensis (strain ATCC 8724 / DSM 4798 / JCM 20051 / NBRC 3318 / NRRL B-199 / KCTC 1686 / BUCSAV 143 / CCM 1901)</name>
    <dbReference type="NCBI Taxonomy" id="1006551"/>
    <lineage>
        <taxon>Bacteria</taxon>
        <taxon>Pseudomonadati</taxon>
        <taxon>Pseudomonadota</taxon>
        <taxon>Gammaproteobacteria</taxon>
        <taxon>Enterobacterales</taxon>
        <taxon>Enterobacteriaceae</taxon>
        <taxon>Klebsiella/Raoultella group</taxon>
        <taxon>Klebsiella</taxon>
    </lineage>
</organism>
<accession>A0A0H3H4W0</accession>
<dbReference type="AlphaFoldDB" id="A0A0H3H4W0"/>
<evidence type="ECO:0000313" key="1">
    <source>
        <dbReference type="EMBL" id="AEX04386.1"/>
    </source>
</evidence>
<dbReference type="HOGENOM" id="CLU_3291087_0_0_6"/>
<reference evidence="1 2" key="1">
    <citation type="journal article" date="2012" name="J. Bacteriol.">
        <title>Complete genome sequence of Klebsiella oxytoca KCTC 1686, used in production of 2,3-butanediol.</title>
        <authorList>
            <person name="Shin S.H."/>
            <person name="Kim S."/>
            <person name="Kim J.Y."/>
            <person name="Lee S."/>
            <person name="Um Y."/>
            <person name="Oh M.K."/>
            <person name="Kim Y.R."/>
            <person name="Lee J."/>
            <person name="Yang K.S."/>
        </authorList>
    </citation>
    <scope>NUCLEOTIDE SEQUENCE [LARGE SCALE GENOMIC DNA]</scope>
    <source>
        <strain evidence="2">ATCC 8724 / DSM 4798 / JCM 20051 / NBRC 3318 / NRRL B-199 / KCTC 1686</strain>
    </source>
</reference>
<proteinExistence type="predicted"/>
<dbReference type="Proteomes" id="UP000007843">
    <property type="component" value="Chromosome"/>
</dbReference>
<dbReference type="KEGG" id="kox:KOX_13310"/>